<evidence type="ECO:0000313" key="1">
    <source>
        <dbReference type="EMBL" id="RAH49800.1"/>
    </source>
</evidence>
<evidence type="ECO:0000313" key="2">
    <source>
        <dbReference type="Proteomes" id="UP000249057"/>
    </source>
</evidence>
<reference evidence="1" key="1">
    <citation type="submission" date="2018-02" db="EMBL/GenBank/DDBJ databases">
        <title>The genomes of Aspergillus section Nigri reveals drivers in fungal speciation.</title>
        <authorList>
            <consortium name="DOE Joint Genome Institute"/>
            <person name="Vesth T.C."/>
            <person name="Nybo J."/>
            <person name="Theobald S."/>
            <person name="Brandl J."/>
            <person name="Frisvad J.C."/>
            <person name="Nielsen K.F."/>
            <person name="Lyhne E.K."/>
            <person name="Kogle M.E."/>
            <person name="Kuo A."/>
            <person name="Riley R."/>
            <person name="Clum A."/>
            <person name="Nolan M."/>
            <person name="Lipzen A."/>
            <person name="Salamov A."/>
            <person name="Henrissat B."/>
            <person name="Wiebenga A."/>
            <person name="De vries R.P."/>
            <person name="Grigoriev I.V."/>
            <person name="Mortensen U.H."/>
            <person name="Andersen M.R."/>
            <person name="Baker S.E."/>
        </authorList>
    </citation>
    <scope>NUCLEOTIDE SEQUENCE</scope>
    <source>
        <strain evidence="1">CBS 621.78</strain>
    </source>
</reference>
<protein>
    <submittedName>
        <fullName evidence="1">Uncharacterized protein</fullName>
    </submittedName>
</protein>
<dbReference type="Proteomes" id="UP000249057">
    <property type="component" value="Unassembled WGS sequence"/>
</dbReference>
<name>A0ACD1GKE4_9EURO</name>
<gene>
    <name evidence="1" type="ORF">BO95DRAFT_245218</name>
</gene>
<sequence>MCVVYSSLNYALLVFPLSLFKVGFHAFGTWNFGRNTQRLEANTGTNRGENRIFMKRSERGKFKCDDELGGEKKAGWRVCQWWWHLPSNHMINYKQLTQISYPLGSLGPTHKSINHPGQTRQAGNLSMALKLAGDMNLLGSYSWRENELDK</sequence>
<organism evidence="1 2">
    <name type="scientific">Aspergillus brunneoviolaceus CBS 621.78</name>
    <dbReference type="NCBI Taxonomy" id="1450534"/>
    <lineage>
        <taxon>Eukaryota</taxon>
        <taxon>Fungi</taxon>
        <taxon>Dikarya</taxon>
        <taxon>Ascomycota</taxon>
        <taxon>Pezizomycotina</taxon>
        <taxon>Eurotiomycetes</taxon>
        <taxon>Eurotiomycetidae</taxon>
        <taxon>Eurotiales</taxon>
        <taxon>Aspergillaceae</taxon>
        <taxon>Aspergillus</taxon>
        <taxon>Aspergillus subgen. Circumdati</taxon>
    </lineage>
</organism>
<keyword evidence="2" id="KW-1185">Reference proteome</keyword>
<proteinExistence type="predicted"/>
<dbReference type="EMBL" id="KZ825316">
    <property type="protein sequence ID" value="RAH49800.1"/>
    <property type="molecule type" value="Genomic_DNA"/>
</dbReference>
<accession>A0ACD1GKE4</accession>